<keyword evidence="3" id="KW-1185">Reference proteome</keyword>
<dbReference type="PANTHER" id="PTHR43162:SF1">
    <property type="entry name" value="PRESTALK A DIFFERENTIATION PROTEIN A"/>
    <property type="match status" value="1"/>
</dbReference>
<dbReference type="Gene3D" id="3.40.50.720">
    <property type="entry name" value="NAD(P)-binding Rossmann-like Domain"/>
    <property type="match status" value="1"/>
</dbReference>
<dbReference type="InterPro" id="IPR008030">
    <property type="entry name" value="NmrA-like"/>
</dbReference>
<name>A0ABZ2WTX9_9HYPO</name>
<feature type="domain" description="NmrA-like" evidence="1">
    <location>
        <begin position="3"/>
        <end position="276"/>
    </location>
</feature>
<dbReference type="InterPro" id="IPR036291">
    <property type="entry name" value="NAD(P)-bd_dom_sf"/>
</dbReference>
<dbReference type="Proteomes" id="UP001489902">
    <property type="component" value="Chromosome 2"/>
</dbReference>
<dbReference type="Gene3D" id="3.90.25.10">
    <property type="entry name" value="UDP-galactose 4-epimerase, domain 1"/>
    <property type="match status" value="1"/>
</dbReference>
<protein>
    <submittedName>
        <fullName evidence="2">NADP-binding protein</fullName>
    </submittedName>
</protein>
<dbReference type="SUPFAM" id="SSF51735">
    <property type="entry name" value="NAD(P)-binding Rossmann-fold domains"/>
    <property type="match status" value="1"/>
</dbReference>
<proteinExistence type="predicted"/>
<accession>A0ABZ2WTX9</accession>
<dbReference type="Pfam" id="PF05368">
    <property type="entry name" value="NmrA"/>
    <property type="match status" value="1"/>
</dbReference>
<gene>
    <name evidence="2" type="ORF">QYS62_004985</name>
</gene>
<sequence>MAPTILIIGATGNTGKNVARQLPKLLELNNSSYRILGLTRSLENPVSQKLAKLPHVEMQEKDWTTIDAAWLRSQEVVKVYIAPHNLPHQFVEESALHVVLLHAGVKYVVRVSTNVEYISPTNPVYYGRSHWAIENLLSQPEFNSLQWTSLQPNFFTASYLAAAADWIKAYQTTGKQETLALTPSADTAVAMIDPEDVGNVGAHLMALEDPTPHNHARYVLSGPEDVTGKDIVELVEQYAGVKVQKAEFKSTSWLDDLVKAGVFPEKVLPSILAGFEPLWQGKCTLAGTPTSSEIVELAPPKRTVAEALKAMLEEWMQSTSRIEIAQNSPSCPIDL</sequence>
<dbReference type="EMBL" id="CP151261">
    <property type="protein sequence ID" value="WZH43971.1"/>
    <property type="molecule type" value="Genomic_DNA"/>
</dbReference>
<reference evidence="2 3" key="1">
    <citation type="submission" date="2024-04" db="EMBL/GenBank/DDBJ databases">
        <title>Complete genome sequence of Fusarium acuminatum.</title>
        <authorList>
            <person name="Lan B."/>
        </authorList>
    </citation>
    <scope>NUCLEOTIDE SEQUENCE [LARGE SCALE GENOMIC DNA]</scope>
    <source>
        <strain evidence="2">1A</strain>
    </source>
</reference>
<evidence type="ECO:0000313" key="3">
    <source>
        <dbReference type="Proteomes" id="UP001489902"/>
    </source>
</evidence>
<dbReference type="PANTHER" id="PTHR43162">
    <property type="match status" value="1"/>
</dbReference>
<evidence type="ECO:0000259" key="1">
    <source>
        <dbReference type="Pfam" id="PF05368"/>
    </source>
</evidence>
<evidence type="ECO:0000313" key="2">
    <source>
        <dbReference type="EMBL" id="WZH43971.1"/>
    </source>
</evidence>
<organism evidence="2 3">
    <name type="scientific">Fusarium acuminatum</name>
    <dbReference type="NCBI Taxonomy" id="5515"/>
    <lineage>
        <taxon>Eukaryota</taxon>
        <taxon>Fungi</taxon>
        <taxon>Dikarya</taxon>
        <taxon>Ascomycota</taxon>
        <taxon>Pezizomycotina</taxon>
        <taxon>Sordariomycetes</taxon>
        <taxon>Hypocreomycetidae</taxon>
        <taxon>Hypocreales</taxon>
        <taxon>Nectriaceae</taxon>
        <taxon>Fusarium</taxon>
        <taxon>Fusarium tricinctum species complex</taxon>
    </lineage>
</organism>
<dbReference type="InterPro" id="IPR051604">
    <property type="entry name" value="Ergot_Alk_Oxidoreductase"/>
</dbReference>